<dbReference type="PANTHER" id="PTHR41523:SF8">
    <property type="entry name" value="ETHYLENE RESPONSE SENSOR PROTEIN"/>
    <property type="match status" value="1"/>
</dbReference>
<dbReference type="Pfam" id="PF08448">
    <property type="entry name" value="PAS_4"/>
    <property type="match status" value="1"/>
</dbReference>
<feature type="domain" description="Signal transduction histidine kinase HWE region" evidence="8">
    <location>
        <begin position="143"/>
        <end position="222"/>
    </location>
</feature>
<dbReference type="GO" id="GO:0004673">
    <property type="term" value="F:protein histidine kinase activity"/>
    <property type="evidence" value="ECO:0007669"/>
    <property type="project" value="UniProtKB-EC"/>
</dbReference>
<proteinExistence type="predicted"/>
<protein>
    <recommendedName>
        <fullName evidence="2">histidine kinase</fullName>
        <ecNumber evidence="2">2.7.13.3</ecNumber>
    </recommendedName>
</protein>
<gene>
    <name evidence="9" type="ORF">EI545_12420</name>
</gene>
<dbReference type="KEGG" id="taw:EI545_12420"/>
<evidence type="ECO:0000256" key="1">
    <source>
        <dbReference type="ARBA" id="ARBA00000085"/>
    </source>
</evidence>
<evidence type="ECO:0000256" key="4">
    <source>
        <dbReference type="ARBA" id="ARBA00022679"/>
    </source>
</evidence>
<dbReference type="AlphaFoldDB" id="A0A3S8U7M1"/>
<dbReference type="CDD" id="cd00130">
    <property type="entry name" value="PAS"/>
    <property type="match status" value="1"/>
</dbReference>
<dbReference type="PANTHER" id="PTHR41523">
    <property type="entry name" value="TWO-COMPONENT SYSTEM SENSOR PROTEIN"/>
    <property type="match status" value="1"/>
</dbReference>
<dbReference type="EMBL" id="CP034328">
    <property type="protein sequence ID" value="AZL59568.1"/>
    <property type="molecule type" value="Genomic_DNA"/>
</dbReference>
<dbReference type="RefSeq" id="WP_125325763.1">
    <property type="nucleotide sequence ID" value="NZ_CP034328.1"/>
</dbReference>
<keyword evidence="4" id="KW-0808">Transferase</keyword>
<evidence type="ECO:0000313" key="10">
    <source>
        <dbReference type="Proteomes" id="UP000282002"/>
    </source>
</evidence>
<keyword evidence="7" id="KW-0067">ATP-binding</keyword>
<evidence type="ECO:0000256" key="5">
    <source>
        <dbReference type="ARBA" id="ARBA00022741"/>
    </source>
</evidence>
<evidence type="ECO:0000256" key="6">
    <source>
        <dbReference type="ARBA" id="ARBA00022777"/>
    </source>
</evidence>
<keyword evidence="10" id="KW-1185">Reference proteome</keyword>
<reference evidence="9 10" key="1">
    <citation type="submission" date="2018-12" db="EMBL/GenBank/DDBJ databases">
        <title>Complete genome sequencing of Tabrizicola sp. K13M18.</title>
        <authorList>
            <person name="Bae J.-W."/>
        </authorList>
    </citation>
    <scope>NUCLEOTIDE SEQUENCE [LARGE SCALE GENOMIC DNA]</scope>
    <source>
        <strain evidence="9 10">K13M18</strain>
    </source>
</reference>
<dbReference type="Gene3D" id="3.30.450.20">
    <property type="entry name" value="PAS domain"/>
    <property type="match status" value="1"/>
</dbReference>
<dbReference type="Pfam" id="PF07536">
    <property type="entry name" value="HWE_HK"/>
    <property type="match status" value="1"/>
</dbReference>
<accession>A0A3S8U7M1</accession>
<dbReference type="InterPro" id="IPR011102">
    <property type="entry name" value="Sig_transdc_His_kinase_HWE"/>
</dbReference>
<keyword evidence="3" id="KW-0597">Phosphoprotein</keyword>
<comment type="catalytic activity">
    <reaction evidence="1">
        <text>ATP + protein L-histidine = ADP + protein N-phospho-L-histidine.</text>
        <dbReference type="EC" id="2.7.13.3"/>
    </reaction>
</comment>
<dbReference type="InterPro" id="IPR035965">
    <property type="entry name" value="PAS-like_dom_sf"/>
</dbReference>
<dbReference type="InterPro" id="IPR000014">
    <property type="entry name" value="PAS"/>
</dbReference>
<keyword evidence="5" id="KW-0547">Nucleotide-binding</keyword>
<evidence type="ECO:0000256" key="7">
    <source>
        <dbReference type="ARBA" id="ARBA00022840"/>
    </source>
</evidence>
<dbReference type="InterPro" id="IPR036890">
    <property type="entry name" value="HATPase_C_sf"/>
</dbReference>
<dbReference type="GO" id="GO:0005524">
    <property type="term" value="F:ATP binding"/>
    <property type="evidence" value="ECO:0007669"/>
    <property type="project" value="UniProtKB-KW"/>
</dbReference>
<organism evidence="9 10">
    <name type="scientific">Tabrizicola piscis</name>
    <dbReference type="NCBI Taxonomy" id="2494374"/>
    <lineage>
        <taxon>Bacteria</taxon>
        <taxon>Pseudomonadati</taxon>
        <taxon>Pseudomonadota</taxon>
        <taxon>Alphaproteobacteria</taxon>
        <taxon>Rhodobacterales</taxon>
        <taxon>Paracoccaceae</taxon>
        <taxon>Tabrizicola</taxon>
    </lineage>
</organism>
<evidence type="ECO:0000313" key="9">
    <source>
        <dbReference type="EMBL" id="AZL59568.1"/>
    </source>
</evidence>
<evidence type="ECO:0000256" key="3">
    <source>
        <dbReference type="ARBA" id="ARBA00022553"/>
    </source>
</evidence>
<dbReference type="SUPFAM" id="SSF55785">
    <property type="entry name" value="PYP-like sensor domain (PAS domain)"/>
    <property type="match status" value="1"/>
</dbReference>
<sequence length="343" mass="37497">MNIDDLYRQLRSGHVQAQGIVDTISHPLVVLDARLCVQSANRTFFETFNVDGFETIGKPIYELGTGQWDIPELRRLLGEIIPRATAVIDYEVETYFPDLGQRTMLITARAMTHSGGPRGILLSIIDATDQVQRDLAKDILYGEMRHRVRNLLTIAEVLARTTTTAGRTAEQYRDTFLGRFRSLTQAHEIALGGPGGLGLRRVIECILAPYTTATSVLIEGGPEVDLESAKLVTLSLVFHELATNAAKYGALSVPEGRVAVHWEGGEAEGALRIHWVETGGPPVSPRVKKGHGTMLIASSVEYTLAGHLDQRFLTEGLQVDLTIPIPMCPAGGEQGHAKDRARS</sequence>
<dbReference type="InterPro" id="IPR013656">
    <property type="entry name" value="PAS_4"/>
</dbReference>
<dbReference type="OrthoDB" id="9816309at2"/>
<dbReference type="Gene3D" id="3.30.565.10">
    <property type="entry name" value="Histidine kinase-like ATPase, C-terminal domain"/>
    <property type="match status" value="1"/>
</dbReference>
<dbReference type="SMART" id="SM00911">
    <property type="entry name" value="HWE_HK"/>
    <property type="match status" value="1"/>
</dbReference>
<evidence type="ECO:0000259" key="8">
    <source>
        <dbReference type="SMART" id="SM00911"/>
    </source>
</evidence>
<name>A0A3S8U7M1_9RHOB</name>
<dbReference type="EC" id="2.7.13.3" evidence="2"/>
<evidence type="ECO:0000256" key="2">
    <source>
        <dbReference type="ARBA" id="ARBA00012438"/>
    </source>
</evidence>
<dbReference type="Proteomes" id="UP000282002">
    <property type="component" value="Chromosome"/>
</dbReference>
<keyword evidence="6" id="KW-0418">Kinase</keyword>